<dbReference type="Proteomes" id="UP000077521">
    <property type="component" value="Unassembled WGS sequence"/>
</dbReference>
<feature type="compositionally biased region" description="Polar residues" evidence="1">
    <location>
        <begin position="166"/>
        <end position="177"/>
    </location>
</feature>
<reference evidence="2" key="1">
    <citation type="submission" date="2016-04" db="EMBL/GenBank/DDBJ databases">
        <authorList>
            <person name="Nguyen H.D."/>
            <person name="Samba Siva P."/>
            <person name="Cullis J."/>
            <person name="Levesque C.A."/>
            <person name="Hambleton S."/>
        </authorList>
    </citation>
    <scope>NUCLEOTIDE SEQUENCE</scope>
    <source>
        <strain evidence="2">DAOMC 236416</strain>
    </source>
</reference>
<feature type="region of interest" description="Disordered" evidence="1">
    <location>
        <begin position="159"/>
        <end position="211"/>
    </location>
</feature>
<evidence type="ECO:0000313" key="2">
    <source>
        <dbReference type="EMBL" id="KAE8239798.1"/>
    </source>
</evidence>
<name>A0A177TA42_9BASI</name>
<protein>
    <submittedName>
        <fullName evidence="2">Uncharacterized protein</fullName>
    </submittedName>
</protein>
<keyword evidence="3" id="KW-1185">Reference proteome</keyword>
<comment type="caution">
    <text evidence="2">The sequence shown here is derived from an EMBL/GenBank/DDBJ whole genome shotgun (WGS) entry which is preliminary data.</text>
</comment>
<gene>
    <name evidence="2" type="ORF">A4X13_0g8064</name>
</gene>
<evidence type="ECO:0000313" key="3">
    <source>
        <dbReference type="Proteomes" id="UP000077521"/>
    </source>
</evidence>
<organism evidence="2 3">
    <name type="scientific">Tilletia indica</name>
    <dbReference type="NCBI Taxonomy" id="43049"/>
    <lineage>
        <taxon>Eukaryota</taxon>
        <taxon>Fungi</taxon>
        <taxon>Dikarya</taxon>
        <taxon>Basidiomycota</taxon>
        <taxon>Ustilaginomycotina</taxon>
        <taxon>Exobasidiomycetes</taxon>
        <taxon>Tilletiales</taxon>
        <taxon>Tilletiaceae</taxon>
        <taxon>Tilletia</taxon>
    </lineage>
</organism>
<dbReference type="AlphaFoldDB" id="A0A177TA42"/>
<dbReference type="EMBL" id="LWDF02001227">
    <property type="protein sequence ID" value="KAE8239798.1"/>
    <property type="molecule type" value="Genomic_DNA"/>
</dbReference>
<evidence type="ECO:0000256" key="1">
    <source>
        <dbReference type="SAM" id="MobiDB-lite"/>
    </source>
</evidence>
<feature type="compositionally biased region" description="Low complexity" evidence="1">
    <location>
        <begin position="198"/>
        <end position="210"/>
    </location>
</feature>
<reference evidence="2" key="2">
    <citation type="journal article" date="2019" name="IMA Fungus">
        <title>Genome sequencing and comparison of five Tilletia species to identify candidate genes for the detection of regulated species infecting wheat.</title>
        <authorList>
            <person name="Nguyen H.D.T."/>
            <person name="Sultana T."/>
            <person name="Kesanakurti P."/>
            <person name="Hambleton S."/>
        </authorList>
    </citation>
    <scope>NUCLEOTIDE SEQUENCE</scope>
    <source>
        <strain evidence="2">DAOMC 236416</strain>
    </source>
</reference>
<proteinExistence type="predicted"/>
<accession>A0A177TA42</accession>
<sequence length="343" mass="36858">MDRIDFVSSSGIVVQESTFIGAFEGWHSTGQWDYSLPSTDFPSATQQCIAALDPRVRQSVSAAYGALRKWANAGQRPNWEEIRTRYLLTTDPRAQDVILSEFAKFFRSAEVDMMLRPDPSLTAPVTTAPVTPLLALSSTSDNAPVPQTTPATALLALSSASDNAPVPQSTDRSLSSQENRRKEKTVRKNVGPYDKENASPSTASASPSSSRVMVGIARSTPLTTAALAALSAAAARSSTPPFAALSRPARKAIAAARAGQLTVWQFMGVVKWNEGAIDGTPLTIAEVEVEARKAALQSSKVDRAARLSHLRDSWSCILCGTIRYETIGRTSNLSKHVRDAHSI</sequence>